<accession>A0ABD3QN40</accession>
<dbReference type="PANTHER" id="PTHR12446:SF34">
    <property type="entry name" value="PROTEIN LIN-54 HOMOLOG"/>
    <property type="match status" value="1"/>
</dbReference>
<gene>
    <name evidence="5" type="ORF">HJC23_000931</name>
</gene>
<feature type="domain" description="CRC" evidence="4">
    <location>
        <begin position="38"/>
        <end position="141"/>
    </location>
</feature>
<dbReference type="Pfam" id="PF03638">
    <property type="entry name" value="TCR"/>
    <property type="match status" value="1"/>
</dbReference>
<comment type="similarity">
    <text evidence="2">Belongs to the lin-54 family.</text>
</comment>
<reference evidence="5 6" key="1">
    <citation type="journal article" date="2020" name="G3 (Bethesda)">
        <title>Improved Reference Genome for Cyclotella cryptica CCMP332, a Model for Cell Wall Morphogenesis, Salinity Adaptation, and Lipid Production in Diatoms (Bacillariophyta).</title>
        <authorList>
            <person name="Roberts W.R."/>
            <person name="Downey K.M."/>
            <person name="Ruck E.C."/>
            <person name="Traller J.C."/>
            <person name="Alverson A.J."/>
        </authorList>
    </citation>
    <scope>NUCLEOTIDE SEQUENCE [LARGE SCALE GENOMIC DNA]</scope>
    <source>
        <strain evidence="5 6">CCMP332</strain>
    </source>
</reference>
<dbReference type="InterPro" id="IPR028307">
    <property type="entry name" value="Lin-54_fam"/>
</dbReference>
<organism evidence="5 6">
    <name type="scientific">Cyclotella cryptica</name>
    <dbReference type="NCBI Taxonomy" id="29204"/>
    <lineage>
        <taxon>Eukaryota</taxon>
        <taxon>Sar</taxon>
        <taxon>Stramenopiles</taxon>
        <taxon>Ochrophyta</taxon>
        <taxon>Bacillariophyta</taxon>
        <taxon>Coscinodiscophyceae</taxon>
        <taxon>Thalassiosirophycidae</taxon>
        <taxon>Stephanodiscales</taxon>
        <taxon>Stephanodiscaceae</taxon>
        <taxon>Cyclotella</taxon>
    </lineage>
</organism>
<dbReference type="GO" id="GO:0005634">
    <property type="term" value="C:nucleus"/>
    <property type="evidence" value="ECO:0007669"/>
    <property type="project" value="UniProtKB-SubCell"/>
</dbReference>
<dbReference type="PROSITE" id="PS51634">
    <property type="entry name" value="CRC"/>
    <property type="match status" value="1"/>
</dbReference>
<comment type="subcellular location">
    <subcellularLocation>
        <location evidence="1">Nucleus</location>
    </subcellularLocation>
</comment>
<evidence type="ECO:0000259" key="4">
    <source>
        <dbReference type="PROSITE" id="PS51634"/>
    </source>
</evidence>
<evidence type="ECO:0000313" key="5">
    <source>
        <dbReference type="EMBL" id="KAL3801493.1"/>
    </source>
</evidence>
<protein>
    <recommendedName>
        <fullName evidence="4">CRC domain-containing protein</fullName>
    </recommendedName>
</protein>
<comment type="caution">
    <text evidence="5">The sequence shown here is derived from an EMBL/GenBank/DDBJ whole genome shotgun (WGS) entry which is preliminary data.</text>
</comment>
<keyword evidence="3" id="KW-0539">Nucleus</keyword>
<name>A0ABD3QN40_9STRA</name>
<evidence type="ECO:0000256" key="2">
    <source>
        <dbReference type="ARBA" id="ARBA00007267"/>
    </source>
</evidence>
<dbReference type="SMART" id="SM01114">
    <property type="entry name" value="CXC"/>
    <property type="match status" value="1"/>
</dbReference>
<dbReference type="InterPro" id="IPR033467">
    <property type="entry name" value="Tesmin/TSO1-like_CXC"/>
</dbReference>
<dbReference type="Proteomes" id="UP001516023">
    <property type="component" value="Unassembled WGS sequence"/>
</dbReference>
<dbReference type="AlphaFoldDB" id="A0ABD3QN40"/>
<sequence length="174" mass="19191">MSDIKLEKDVMKNILILNNQTPRENNMYWITIEEMRDRLVHCGVDKALTTNMIGEEICTSSCSCTSCLNTKGESGEHGERTKAIHTILSRRPDAFRKKDKSSTMGCACRNSKCLKKYCVCFSEKTLCGSRCVCTDCLNANASQGATGSGLNESVEDTASFPLISQLDDECTAHV</sequence>
<dbReference type="PANTHER" id="PTHR12446">
    <property type="entry name" value="TESMIN/TSO1-RELATED"/>
    <property type="match status" value="1"/>
</dbReference>
<proteinExistence type="inferred from homology"/>
<dbReference type="InterPro" id="IPR005172">
    <property type="entry name" value="CRC"/>
</dbReference>
<evidence type="ECO:0000313" key="6">
    <source>
        <dbReference type="Proteomes" id="UP001516023"/>
    </source>
</evidence>
<dbReference type="EMBL" id="JABMIG020000026">
    <property type="protein sequence ID" value="KAL3801493.1"/>
    <property type="molecule type" value="Genomic_DNA"/>
</dbReference>
<evidence type="ECO:0000256" key="3">
    <source>
        <dbReference type="ARBA" id="ARBA00023242"/>
    </source>
</evidence>
<keyword evidence="6" id="KW-1185">Reference proteome</keyword>
<evidence type="ECO:0000256" key="1">
    <source>
        <dbReference type="ARBA" id="ARBA00004123"/>
    </source>
</evidence>